<protein>
    <submittedName>
        <fullName evidence="1">YolD-like protein</fullName>
    </submittedName>
</protein>
<dbReference type="Proteomes" id="UP000247459">
    <property type="component" value="Unassembled WGS sequence"/>
</dbReference>
<evidence type="ECO:0000313" key="2">
    <source>
        <dbReference type="Proteomes" id="UP000247459"/>
    </source>
</evidence>
<sequence length="116" mass="13482">MSKKLQANGLWESSRMMLPQHKERINDHRSKDNIKSKPFLHDDELEMIYQNIRLSHAYTEEAEIELFDPYQNQVIRGIVASVNILGKKIKIESENESDWVSIDNIVSVKLSQGDVE</sequence>
<proteinExistence type="predicted"/>
<dbReference type="Pfam" id="PF08863">
    <property type="entry name" value="YolD"/>
    <property type="match status" value="1"/>
</dbReference>
<dbReference type="EMBL" id="PRLG01000020">
    <property type="protein sequence ID" value="PYY28231.1"/>
    <property type="molecule type" value="Genomic_DNA"/>
</dbReference>
<dbReference type="OrthoDB" id="2376882at2"/>
<evidence type="ECO:0000313" key="1">
    <source>
        <dbReference type="EMBL" id="PYY28231.1"/>
    </source>
</evidence>
<dbReference type="InterPro" id="IPR014962">
    <property type="entry name" value="YolD"/>
</dbReference>
<reference evidence="1 2" key="1">
    <citation type="submission" date="2018-01" db="EMBL/GenBank/DDBJ databases">
        <title>Genome sequence of the PGP bacterium Paenibacillus illinoisensis E3.</title>
        <authorList>
            <person name="Rolli E."/>
            <person name="Marasco R."/>
            <person name="Bessem C."/>
            <person name="Michoud G."/>
            <person name="Gaiarsa S."/>
            <person name="Borin S."/>
            <person name="Daffonchio D."/>
        </authorList>
    </citation>
    <scope>NUCLEOTIDE SEQUENCE [LARGE SCALE GENOMIC DNA]</scope>
    <source>
        <strain evidence="1 2">E3</strain>
    </source>
</reference>
<organism evidence="1 2">
    <name type="scientific">Paenibacillus illinoisensis</name>
    <dbReference type="NCBI Taxonomy" id="59845"/>
    <lineage>
        <taxon>Bacteria</taxon>
        <taxon>Bacillati</taxon>
        <taxon>Bacillota</taxon>
        <taxon>Bacilli</taxon>
        <taxon>Bacillales</taxon>
        <taxon>Paenibacillaceae</taxon>
        <taxon>Paenibacillus</taxon>
    </lineage>
</organism>
<gene>
    <name evidence="1" type="ORF">PIL02S_03377</name>
</gene>
<accession>A0A2W0CX53</accession>
<name>A0A2W0CX53_9BACL</name>
<dbReference type="RefSeq" id="WP_110759804.1">
    <property type="nucleotide sequence ID" value="NZ_PRLG01000020.1"/>
</dbReference>
<dbReference type="AlphaFoldDB" id="A0A2W0CX53"/>
<comment type="caution">
    <text evidence="1">The sequence shown here is derived from an EMBL/GenBank/DDBJ whole genome shotgun (WGS) entry which is preliminary data.</text>
</comment>